<organism evidence="2">
    <name type="scientific">Anguilla anguilla</name>
    <name type="common">European freshwater eel</name>
    <name type="synonym">Muraena anguilla</name>
    <dbReference type="NCBI Taxonomy" id="7936"/>
    <lineage>
        <taxon>Eukaryota</taxon>
        <taxon>Metazoa</taxon>
        <taxon>Chordata</taxon>
        <taxon>Craniata</taxon>
        <taxon>Vertebrata</taxon>
        <taxon>Euteleostomi</taxon>
        <taxon>Actinopterygii</taxon>
        <taxon>Neopterygii</taxon>
        <taxon>Teleostei</taxon>
        <taxon>Anguilliformes</taxon>
        <taxon>Anguillidae</taxon>
        <taxon>Anguilla</taxon>
    </lineage>
</organism>
<dbReference type="EMBL" id="GBXM01046068">
    <property type="protein sequence ID" value="JAH62509.1"/>
    <property type="molecule type" value="Transcribed_RNA"/>
</dbReference>
<proteinExistence type="predicted"/>
<accession>A0A0E9U9B9</accession>
<protein>
    <submittedName>
        <fullName evidence="2">Uncharacterized protein</fullName>
    </submittedName>
</protein>
<sequence>MKPYSHKQKVVIFTAIAWCYNDPQCEKTLVGSRDTPLVNYAVIVATFPYCDCLLMWDCLMMW</sequence>
<dbReference type="AlphaFoldDB" id="A0A0E9U9B9"/>
<evidence type="ECO:0000256" key="1">
    <source>
        <dbReference type="SAM" id="Phobius"/>
    </source>
</evidence>
<keyword evidence="1" id="KW-0472">Membrane</keyword>
<feature type="transmembrane region" description="Helical" evidence="1">
    <location>
        <begin position="37"/>
        <end position="56"/>
    </location>
</feature>
<name>A0A0E9U9B9_ANGAN</name>
<reference evidence="2" key="1">
    <citation type="submission" date="2014-11" db="EMBL/GenBank/DDBJ databases">
        <authorList>
            <person name="Amaro Gonzalez C."/>
        </authorList>
    </citation>
    <scope>NUCLEOTIDE SEQUENCE</scope>
</reference>
<evidence type="ECO:0000313" key="2">
    <source>
        <dbReference type="EMBL" id="JAH62509.1"/>
    </source>
</evidence>
<reference evidence="2" key="2">
    <citation type="journal article" date="2015" name="Fish Shellfish Immunol.">
        <title>Early steps in the European eel (Anguilla anguilla)-Vibrio vulnificus interaction in the gills: Role of the RtxA13 toxin.</title>
        <authorList>
            <person name="Callol A."/>
            <person name="Pajuelo D."/>
            <person name="Ebbesson L."/>
            <person name="Teles M."/>
            <person name="MacKenzie S."/>
            <person name="Amaro C."/>
        </authorList>
    </citation>
    <scope>NUCLEOTIDE SEQUENCE</scope>
</reference>
<keyword evidence="1" id="KW-0812">Transmembrane</keyword>
<keyword evidence="1" id="KW-1133">Transmembrane helix</keyword>